<evidence type="ECO:0000259" key="1">
    <source>
        <dbReference type="PROSITE" id="PS50995"/>
    </source>
</evidence>
<dbReference type="InterPro" id="IPR039422">
    <property type="entry name" value="MarR/SlyA-like"/>
</dbReference>
<dbReference type="Pfam" id="PF01047">
    <property type="entry name" value="MarR"/>
    <property type="match status" value="1"/>
</dbReference>
<reference evidence="2 3" key="1">
    <citation type="journal article" date="2013" name="Mar. Genomics">
        <title>Expression of sulfatases in Rhodopirellula baltica and the diversity of sulfatases in the genus Rhodopirellula.</title>
        <authorList>
            <person name="Wegner C.E."/>
            <person name="Richter-Heitmann T."/>
            <person name="Klindworth A."/>
            <person name="Klockow C."/>
            <person name="Richter M."/>
            <person name="Achstetter T."/>
            <person name="Glockner F.O."/>
            <person name="Harder J."/>
        </authorList>
    </citation>
    <scope>NUCLEOTIDE SEQUENCE [LARGE SCALE GENOMIC DNA]</scope>
    <source>
        <strain evidence="2 3">SM1</strain>
    </source>
</reference>
<dbReference type="GO" id="GO:0003700">
    <property type="term" value="F:DNA-binding transcription factor activity"/>
    <property type="evidence" value="ECO:0007669"/>
    <property type="project" value="InterPro"/>
</dbReference>
<organism evidence="2 3">
    <name type="scientific">Rhodopirellula maiorica SM1</name>
    <dbReference type="NCBI Taxonomy" id="1265738"/>
    <lineage>
        <taxon>Bacteria</taxon>
        <taxon>Pseudomonadati</taxon>
        <taxon>Planctomycetota</taxon>
        <taxon>Planctomycetia</taxon>
        <taxon>Pirellulales</taxon>
        <taxon>Pirellulaceae</taxon>
        <taxon>Novipirellula</taxon>
    </lineage>
</organism>
<comment type="caution">
    <text evidence="2">The sequence shown here is derived from an EMBL/GenBank/DDBJ whole genome shotgun (WGS) entry which is preliminary data.</text>
</comment>
<dbReference type="InterPro" id="IPR036388">
    <property type="entry name" value="WH-like_DNA-bd_sf"/>
</dbReference>
<dbReference type="SUPFAM" id="SSF46785">
    <property type="entry name" value="Winged helix' DNA-binding domain"/>
    <property type="match status" value="1"/>
</dbReference>
<accession>M5RP77</accession>
<dbReference type="GO" id="GO:0006950">
    <property type="term" value="P:response to stress"/>
    <property type="evidence" value="ECO:0007669"/>
    <property type="project" value="TreeGrafter"/>
</dbReference>
<dbReference type="PROSITE" id="PS50995">
    <property type="entry name" value="HTH_MARR_2"/>
    <property type="match status" value="1"/>
</dbReference>
<dbReference type="InterPro" id="IPR000835">
    <property type="entry name" value="HTH_MarR-typ"/>
</dbReference>
<dbReference type="InterPro" id="IPR036390">
    <property type="entry name" value="WH_DNA-bd_sf"/>
</dbReference>
<feature type="domain" description="HTH marR-type" evidence="1">
    <location>
        <begin position="21"/>
        <end position="154"/>
    </location>
</feature>
<dbReference type="PRINTS" id="PR00598">
    <property type="entry name" value="HTHMARR"/>
</dbReference>
<sequence>MLASEGQKRSPEKWRELGTIQETVVVDLRRTDDQFQYHFGRLFREYDLTEPQYNVLRILRAAGKPLPSLEVAARLIAITPAITNLLDKLQKKKLIARKRCTQDRRVWFISLTASGSKLLTKMDKPVAALHQSVCEGMTEAECKRLIKLLAKARSSPVIAEQKHA</sequence>
<dbReference type="Proteomes" id="UP000011991">
    <property type="component" value="Unassembled WGS sequence"/>
</dbReference>
<name>M5RP77_9BACT</name>
<dbReference type="AlphaFoldDB" id="M5RP77"/>
<dbReference type="SMART" id="SM00347">
    <property type="entry name" value="HTH_MARR"/>
    <property type="match status" value="1"/>
</dbReference>
<dbReference type="PANTHER" id="PTHR33164">
    <property type="entry name" value="TRANSCRIPTIONAL REGULATOR, MARR FAMILY"/>
    <property type="match status" value="1"/>
</dbReference>
<dbReference type="EMBL" id="ANOG01000275">
    <property type="protein sequence ID" value="EMI21138.1"/>
    <property type="molecule type" value="Genomic_DNA"/>
</dbReference>
<dbReference type="RefSeq" id="WP_008694364.1">
    <property type="nucleotide sequence ID" value="NZ_ANOG01000275.1"/>
</dbReference>
<dbReference type="PATRIC" id="fig|1265738.3.peg.1926"/>
<proteinExistence type="predicted"/>
<dbReference type="Gene3D" id="1.10.10.10">
    <property type="entry name" value="Winged helix-like DNA-binding domain superfamily/Winged helix DNA-binding domain"/>
    <property type="match status" value="1"/>
</dbReference>
<keyword evidence="3" id="KW-1185">Reference proteome</keyword>
<evidence type="ECO:0000313" key="3">
    <source>
        <dbReference type="Proteomes" id="UP000011991"/>
    </source>
</evidence>
<gene>
    <name evidence="2" type="ORF">RMSM_01925</name>
</gene>
<dbReference type="PANTHER" id="PTHR33164:SF101">
    <property type="entry name" value="TRANSCRIPTIONAL REPRESSOR MPRA"/>
    <property type="match status" value="1"/>
</dbReference>
<evidence type="ECO:0000313" key="2">
    <source>
        <dbReference type="EMBL" id="EMI21138.1"/>
    </source>
</evidence>
<protein>
    <submittedName>
        <fullName evidence="2">MarR-family transcription regulator</fullName>
    </submittedName>
</protein>